<dbReference type="EMBL" id="SDOZ01000002">
    <property type="protein sequence ID" value="RXZ61556.1"/>
    <property type="molecule type" value="Genomic_DNA"/>
</dbReference>
<comment type="caution">
    <text evidence="3">The sequence shown here is derived from an EMBL/GenBank/DDBJ whole genome shotgun (WGS) entry which is preliminary data.</text>
</comment>
<evidence type="ECO:0000313" key="3">
    <source>
        <dbReference type="EMBL" id="RXZ61556.1"/>
    </source>
</evidence>
<protein>
    <recommendedName>
        <fullName evidence="2">Ig-like domain-containing protein</fullName>
    </recommendedName>
</protein>
<sequence length="1187" mass="130522">MSNSKRTWVLTFGALLLSAMLFLFLGITYATRAAAEGITFKEGGQSYGIGYDVDNNRCFRLELVNAADAKTAYGGFCTLPSAVDGKTNGDLILLTGKNGTEKSVTEWKKTVGTKDGDTDKYIRHIAVYGNILHFITDTKEAQNYFTKVTIEEGVRWYIGNGGGNFWDGTPPTDIADSQTYQDVNASFTAYRNVASAKATWTAQSDAEVGAITGGVSASYVNDPAGKPHVSLTLDGAADARSVYKGFETLPSAKSGKTNGDLIWLLGKDGKIKTVNEWKQEHGTKAGDTDQYIRHIGVYGNRIIFVIDAKEAQDYFVGVTVDADVLWYVGTGDGGNFWASDPPESITSAQNTLRVGKDFSMFRPLSGDAVWGIMPKYEIADGKWAYASNVVQIKSNPKMEYRAGETFDYQGLELTVKLNDGSLKSVKITADSIAYGHITFDSDAFNDGDMSFKGSSDNVAVTINYMGCETVLEGIKVADEWIESVKILKSPNKLIYDIGELFEATGLQLEIKTNKGTLSTVDYSDSSSFILGKMDNGRIGKQVIECSYEGVAFTVEVTVENKNPQTGIEIDFDSETYCNSEYSIPLIPFKFVGFNPQNLPNILWGIDKMTNVGDKILINGKTLAEMRAEFGSQTPARLTINYSGTTASLEISLDDPNWKIDKIETVEFLPGFTLITAADGHTIPEPQTEEDCLGYGYKYLENAVLKNRVILYNASTGNNQGKWVRQLKTDNGTVAEDAVTLTANKTEYRVNEPASLNDLILKVKYEDDRDNLITIPVTENMIVNPDFSATAGEKEIIVRVSGHEFSVSVTVKSTVLDSIEIAKQPNNLVGNLGRELDFSGIEVNAIWKDEVSGELLTPEKIADEYLTFTGYDPYRAGKQTVTVNYAGKSDEFEVEFKDLNPELNLSINVSGYANYESTTHHDLVFYVNLNGYTGNTKALTNLERFDNIADYILIDGKSVTELMKEGLCSGVRFWSNCVIILLNGVLQPNQEAFDAAKARSNGAITDDMKPVFIKEITIKAGFQYYTAEADNWGGNNFDYEKIEGCFLREDVILENMSGLRWRRPFAEGNDALTVNTMPDKVVYQKGEYFDITGLTLKAKYKDGGEEVVTVADSWIEGFDMNKAGEQTITVSYNGGKVTFKVTVEDVTDTAAGCGSNIGTTALTCSSLAIGLAMFFMMFRRKHKTDRGM</sequence>
<name>A0A4V1QV63_9FIRM</name>
<gene>
    <name evidence="3" type="ORF">ESZ91_03960</name>
</gene>
<dbReference type="RefSeq" id="WP_129224352.1">
    <property type="nucleotide sequence ID" value="NZ_SDOZ01000002.1"/>
</dbReference>
<accession>A0A4V1QV63</accession>
<keyword evidence="1" id="KW-0472">Membrane</keyword>
<dbReference type="InterPro" id="IPR022038">
    <property type="entry name" value="Ig-like_bact"/>
</dbReference>
<dbReference type="Gene3D" id="2.60.40.3630">
    <property type="match status" value="5"/>
</dbReference>
<evidence type="ECO:0000313" key="4">
    <source>
        <dbReference type="Proteomes" id="UP000291269"/>
    </source>
</evidence>
<feature type="domain" description="Ig-like" evidence="2">
    <location>
        <begin position="1077"/>
        <end position="1142"/>
    </location>
</feature>
<proteinExistence type="predicted"/>
<dbReference type="AlphaFoldDB" id="A0A4V1QV63"/>
<keyword evidence="1" id="KW-1133">Transmembrane helix</keyword>
<feature type="transmembrane region" description="Helical" evidence="1">
    <location>
        <begin position="1156"/>
        <end position="1177"/>
    </location>
</feature>
<reference evidence="3 4" key="1">
    <citation type="journal article" date="2019" name="Gut">
        <title>Antibiotics-induced monodominance of a novel gut bacterial order.</title>
        <authorList>
            <person name="Hildebrand F."/>
            <person name="Moitinho-Silva L."/>
            <person name="Blasche S."/>
            <person name="Jahn M.T."/>
            <person name="Gossmann T.I."/>
            <person name="Heuerta-Cepas J."/>
            <person name="Hercog R."/>
            <person name="Luetge M."/>
            <person name="Bahram M."/>
            <person name="Pryszlak A."/>
            <person name="Alves R.J."/>
            <person name="Waszak S.M."/>
            <person name="Zhu A."/>
            <person name="Ye L."/>
            <person name="Costea P.I."/>
            <person name="Aalvink S."/>
            <person name="Belzer C."/>
            <person name="Forslund S.K."/>
            <person name="Sunagawa S."/>
            <person name="Hentschel U."/>
            <person name="Merten C."/>
            <person name="Patil K.R."/>
            <person name="Benes V."/>
            <person name="Bork P."/>
        </authorList>
    </citation>
    <scope>NUCLEOTIDE SEQUENCE [LARGE SCALE GENOMIC DNA]</scope>
    <source>
        <strain evidence="3 4">HDS1380</strain>
    </source>
</reference>
<organism evidence="3 4">
    <name type="scientific">Candidatus Borkfalkia ceftriaxoniphila</name>
    <dbReference type="NCBI Taxonomy" id="2508949"/>
    <lineage>
        <taxon>Bacteria</taxon>
        <taxon>Bacillati</taxon>
        <taxon>Bacillota</taxon>
        <taxon>Clostridia</taxon>
        <taxon>Christensenellales</taxon>
        <taxon>Christensenellaceae</taxon>
        <taxon>Candidatus Borkfalkia</taxon>
    </lineage>
</organism>
<keyword evidence="1" id="KW-0812">Transmembrane</keyword>
<keyword evidence="4" id="KW-1185">Reference proteome</keyword>
<evidence type="ECO:0000256" key="1">
    <source>
        <dbReference type="SAM" id="Phobius"/>
    </source>
</evidence>
<dbReference type="Proteomes" id="UP000291269">
    <property type="component" value="Unassembled WGS sequence"/>
</dbReference>
<dbReference type="OrthoDB" id="3648721at2"/>
<evidence type="ECO:0000259" key="2">
    <source>
        <dbReference type="Pfam" id="PF07523"/>
    </source>
</evidence>
<dbReference type="Pfam" id="PF07523">
    <property type="entry name" value="Big_3"/>
    <property type="match status" value="1"/>
</dbReference>